<dbReference type="Pfam" id="PF19252">
    <property type="entry name" value="HIND"/>
    <property type="match status" value="1"/>
</dbReference>
<dbReference type="PANTHER" id="PTHR14152:SF5">
    <property type="entry name" value="U4_U6.U5 TRI-SNRNP-ASSOCIATED PROTEIN 1"/>
    <property type="match status" value="1"/>
</dbReference>
<feature type="region of interest" description="Disordered" evidence="6">
    <location>
        <begin position="342"/>
        <end position="365"/>
    </location>
</feature>
<keyword evidence="3" id="KW-0507">mRNA processing</keyword>
<comment type="caution">
    <text evidence="7">The sequence shown here is derived from an EMBL/GenBank/DDBJ whole genome shotgun (WGS) entry which is preliminary data.</text>
</comment>
<organism evidence="7 8">
    <name type="scientific">Zygosaccharomyces rouxii</name>
    <dbReference type="NCBI Taxonomy" id="4956"/>
    <lineage>
        <taxon>Eukaryota</taxon>
        <taxon>Fungi</taxon>
        <taxon>Dikarya</taxon>
        <taxon>Ascomycota</taxon>
        <taxon>Saccharomycotina</taxon>
        <taxon>Saccharomycetes</taxon>
        <taxon>Saccharomycetales</taxon>
        <taxon>Saccharomycetaceae</taxon>
        <taxon>Zygosaccharomyces</taxon>
    </lineage>
</organism>
<keyword evidence="5" id="KW-0539">Nucleus</keyword>
<feature type="compositionally biased region" description="Basic and acidic residues" evidence="6">
    <location>
        <begin position="345"/>
        <end position="361"/>
    </location>
</feature>
<evidence type="ECO:0000256" key="4">
    <source>
        <dbReference type="ARBA" id="ARBA00023187"/>
    </source>
</evidence>
<evidence type="ECO:0000256" key="2">
    <source>
        <dbReference type="ARBA" id="ARBA00006076"/>
    </source>
</evidence>
<accession>A0A1Q3AHV0</accession>
<keyword evidence="4" id="KW-0508">mRNA splicing</keyword>
<feature type="compositionally biased region" description="Basic and acidic residues" evidence="6">
    <location>
        <begin position="30"/>
        <end position="55"/>
    </location>
</feature>
<comment type="similarity">
    <text evidence="2">Belongs to the SNU66/SART1 family.</text>
</comment>
<dbReference type="EMBL" id="BDGX01000045">
    <property type="protein sequence ID" value="GAV55220.1"/>
    <property type="molecule type" value="Genomic_DNA"/>
</dbReference>
<feature type="compositionally biased region" description="Basic residues" evidence="6">
    <location>
        <begin position="89"/>
        <end position="98"/>
    </location>
</feature>
<evidence type="ECO:0000256" key="6">
    <source>
        <dbReference type="SAM" id="MobiDB-lite"/>
    </source>
</evidence>
<feature type="region of interest" description="Disordered" evidence="6">
    <location>
        <begin position="67"/>
        <end position="108"/>
    </location>
</feature>
<evidence type="ECO:0000256" key="5">
    <source>
        <dbReference type="ARBA" id="ARBA00023242"/>
    </source>
</evidence>
<dbReference type="Pfam" id="PF03343">
    <property type="entry name" value="SART-1"/>
    <property type="match status" value="2"/>
</dbReference>
<dbReference type="InterPro" id="IPR005011">
    <property type="entry name" value="SNU66/SART1"/>
</dbReference>
<gene>
    <name evidence="7" type="ORF">ZYGR_0AS05440</name>
</gene>
<evidence type="ECO:0000313" key="8">
    <source>
        <dbReference type="Proteomes" id="UP000187013"/>
    </source>
</evidence>
<dbReference type="GO" id="GO:0046540">
    <property type="term" value="C:U4/U6 x U5 tri-snRNP complex"/>
    <property type="evidence" value="ECO:0007669"/>
    <property type="project" value="InterPro"/>
</dbReference>
<dbReference type="OrthoDB" id="5583at2759"/>
<dbReference type="Proteomes" id="UP000187013">
    <property type="component" value="Unassembled WGS sequence"/>
</dbReference>
<dbReference type="PANTHER" id="PTHR14152">
    <property type="entry name" value="SQUAMOUS CELL CARCINOMA ANTIGEN RECOGNISED BY CYTOTOXIC T LYMPHOCYTES"/>
    <property type="match status" value="1"/>
</dbReference>
<feature type="region of interest" description="Disordered" evidence="6">
    <location>
        <begin position="1"/>
        <end position="55"/>
    </location>
</feature>
<dbReference type="InterPro" id="IPR045347">
    <property type="entry name" value="HIND"/>
</dbReference>
<reference evidence="7 8" key="1">
    <citation type="submission" date="2016-08" db="EMBL/GenBank/DDBJ databases">
        <title>Draft genome sequence of allopolyploid Zygosaccharomyces rouxii.</title>
        <authorList>
            <person name="Watanabe J."/>
            <person name="Uehara K."/>
            <person name="Mogi Y."/>
            <person name="Tsukioka Y."/>
        </authorList>
    </citation>
    <scope>NUCLEOTIDE SEQUENCE [LARGE SCALE GENOMIC DNA]</scope>
    <source>
        <strain evidence="7 8">NBRC 110957</strain>
    </source>
</reference>
<feature type="compositionally biased region" description="Basic residues" evidence="6">
    <location>
        <begin position="430"/>
        <end position="444"/>
    </location>
</feature>
<feature type="compositionally biased region" description="Acidic residues" evidence="6">
    <location>
        <begin position="136"/>
        <end position="147"/>
    </location>
</feature>
<evidence type="ECO:0000256" key="1">
    <source>
        <dbReference type="ARBA" id="ARBA00004123"/>
    </source>
</evidence>
<feature type="compositionally biased region" description="Basic residues" evidence="6">
    <location>
        <begin position="240"/>
        <end position="252"/>
    </location>
</feature>
<feature type="compositionally biased region" description="Low complexity" evidence="6">
    <location>
        <begin position="191"/>
        <end position="200"/>
    </location>
</feature>
<evidence type="ECO:0000313" key="7">
    <source>
        <dbReference type="EMBL" id="GAV55220.1"/>
    </source>
</evidence>
<feature type="region of interest" description="Disordered" evidence="6">
    <location>
        <begin position="134"/>
        <end position="159"/>
    </location>
</feature>
<protein>
    <submittedName>
        <fullName evidence="7">Uncharacterized protein</fullName>
    </submittedName>
</protein>
<evidence type="ECO:0000256" key="3">
    <source>
        <dbReference type="ARBA" id="ARBA00022664"/>
    </source>
</evidence>
<dbReference type="GO" id="GO:0000481">
    <property type="term" value="P:maturation of 5S rRNA"/>
    <property type="evidence" value="ECO:0007669"/>
    <property type="project" value="TreeGrafter"/>
</dbReference>
<dbReference type="AlphaFoldDB" id="A0A1Q3AHV0"/>
<feature type="compositionally biased region" description="Basic and acidic residues" evidence="6">
    <location>
        <begin position="402"/>
        <end position="418"/>
    </location>
</feature>
<proteinExistence type="inferred from homology"/>
<name>A0A1Q3AHV0_ZYGRO</name>
<dbReference type="GO" id="GO:0045292">
    <property type="term" value="P:mRNA cis splicing, via spliceosome"/>
    <property type="evidence" value="ECO:0007669"/>
    <property type="project" value="TreeGrafter"/>
</dbReference>
<sequence length="470" mass="53175">MADEISFSLEETNAIRRQLGLKPIEPGPQPEHKQQRTEPRQEPKTEDGRFQFIDSDKVSTLRKRLASLRNPASSLKGQGDDEDWLSKIGTKKRHKPVKVIHEEEPEDELRSLRVSHGIGELDSKNGVVLTLKEQSITDEDGNGDILEDTQVAQSQRDRKNVRLKKLSRRGKFKPLQISSFDLDEDEQSRESGGSVVTVGGENKVDETKPPPAAAQGKIKVESGGPDAEDDEDSTDFQPVKIKKRSRRDVKSRVKLPSNIQPVALIDEDEGVEETQEQIAVASRPLLKSKIQTPQEIAQQIQREKMEKQDRSVNLARANKNADLVIDENVQFLESLRVNIVEDESKEQVREEQESPKQEHEVTQPGVLVAAESQALDFSTGLASTLQFLQKKELLPSTSNDVGQDHNSEINLVYRDEKGTPLTTKEAYKRLSQRFHGTKSNKKKREKFESKLRARHNANNNNSERELEREL</sequence>
<feature type="region of interest" description="Disordered" evidence="6">
    <location>
        <begin position="395"/>
        <end position="470"/>
    </location>
</feature>
<comment type="subcellular location">
    <subcellularLocation>
        <location evidence="1">Nucleus</location>
    </subcellularLocation>
</comment>
<feature type="region of interest" description="Disordered" evidence="6">
    <location>
        <begin position="174"/>
        <end position="252"/>
    </location>
</feature>